<evidence type="ECO:0000256" key="5">
    <source>
        <dbReference type="SAM" id="Phobius"/>
    </source>
</evidence>
<keyword evidence="4 5" id="KW-0472">Membrane</keyword>
<gene>
    <name evidence="6" type="ORF">BaRGS_00023886</name>
</gene>
<proteinExistence type="predicted"/>
<dbReference type="InterPro" id="IPR050579">
    <property type="entry name" value="PMP-22/EMP/MP20-like"/>
</dbReference>
<evidence type="ECO:0000256" key="1">
    <source>
        <dbReference type="ARBA" id="ARBA00004141"/>
    </source>
</evidence>
<dbReference type="Gene3D" id="1.20.140.150">
    <property type="match status" value="1"/>
</dbReference>
<dbReference type="EMBL" id="JACVVK020000203">
    <property type="protein sequence ID" value="KAK7484843.1"/>
    <property type="molecule type" value="Genomic_DNA"/>
</dbReference>
<dbReference type="InterPro" id="IPR004031">
    <property type="entry name" value="PMP22/EMP/MP20/Claudin"/>
</dbReference>
<sequence length="286" mass="31031">MANWAQRSPGYKLGLFLLFVASLLYVIGYAAPYWKYHRDDSTSHWFSAGLWTVCGGNRHFSQCIPYKAPYDGWMNAVRAVQCLGIFGLALCFIYAFVVNCCQTSGNHSYFLEVVAGLSGVCGFIGTMIYVAKMDEAIYRKGAYSWAFGLDLTGCILIIITSVILFFANKPLVPPVTISEPTAPPAPTTIVTHGQCNPPPAGAYPMHYPPGTYPQAGVPPQGYPAQYPRGNVQPMGYSGGMAPNSGYSENAPPPAYDTVVGYRGNMYSQGYSAHNAPHQGYPTDGQQ</sequence>
<feature type="transmembrane region" description="Helical" evidence="5">
    <location>
        <begin position="109"/>
        <end position="131"/>
    </location>
</feature>
<dbReference type="AlphaFoldDB" id="A0ABD0KCJ8"/>
<keyword evidence="7" id="KW-1185">Reference proteome</keyword>
<dbReference type="PANTHER" id="PTHR10671">
    <property type="entry name" value="EPITHELIAL MEMBRANE PROTEIN-RELATED"/>
    <property type="match status" value="1"/>
</dbReference>
<evidence type="ECO:0000313" key="7">
    <source>
        <dbReference type="Proteomes" id="UP001519460"/>
    </source>
</evidence>
<evidence type="ECO:0000256" key="3">
    <source>
        <dbReference type="ARBA" id="ARBA00022989"/>
    </source>
</evidence>
<dbReference type="GO" id="GO:0016020">
    <property type="term" value="C:membrane"/>
    <property type="evidence" value="ECO:0007669"/>
    <property type="project" value="UniProtKB-SubCell"/>
</dbReference>
<evidence type="ECO:0000313" key="6">
    <source>
        <dbReference type="EMBL" id="KAK7484843.1"/>
    </source>
</evidence>
<dbReference type="Proteomes" id="UP001519460">
    <property type="component" value="Unassembled WGS sequence"/>
</dbReference>
<dbReference type="PANTHER" id="PTHR10671:SF108">
    <property type="entry name" value="CLAUDIN FAMILY PROTEIN-RELATED"/>
    <property type="match status" value="1"/>
</dbReference>
<keyword evidence="2 5" id="KW-0812">Transmembrane</keyword>
<feature type="transmembrane region" description="Helical" evidence="5">
    <location>
        <begin position="143"/>
        <end position="167"/>
    </location>
</feature>
<dbReference type="Pfam" id="PF00822">
    <property type="entry name" value="PMP22_Claudin"/>
    <property type="match status" value="1"/>
</dbReference>
<feature type="transmembrane region" description="Helical" evidence="5">
    <location>
        <begin position="76"/>
        <end position="97"/>
    </location>
</feature>
<evidence type="ECO:0000256" key="4">
    <source>
        <dbReference type="ARBA" id="ARBA00023136"/>
    </source>
</evidence>
<organism evidence="6 7">
    <name type="scientific">Batillaria attramentaria</name>
    <dbReference type="NCBI Taxonomy" id="370345"/>
    <lineage>
        <taxon>Eukaryota</taxon>
        <taxon>Metazoa</taxon>
        <taxon>Spiralia</taxon>
        <taxon>Lophotrochozoa</taxon>
        <taxon>Mollusca</taxon>
        <taxon>Gastropoda</taxon>
        <taxon>Caenogastropoda</taxon>
        <taxon>Sorbeoconcha</taxon>
        <taxon>Cerithioidea</taxon>
        <taxon>Batillariidae</taxon>
        <taxon>Batillaria</taxon>
    </lineage>
</organism>
<keyword evidence="3 5" id="KW-1133">Transmembrane helix</keyword>
<feature type="transmembrane region" description="Helical" evidence="5">
    <location>
        <begin position="12"/>
        <end position="31"/>
    </location>
</feature>
<evidence type="ECO:0000256" key="2">
    <source>
        <dbReference type="ARBA" id="ARBA00022692"/>
    </source>
</evidence>
<comment type="subcellular location">
    <subcellularLocation>
        <location evidence="1">Membrane</location>
        <topology evidence="1">Multi-pass membrane protein</topology>
    </subcellularLocation>
</comment>
<protein>
    <submittedName>
        <fullName evidence="6">Uncharacterized protein</fullName>
    </submittedName>
</protein>
<name>A0ABD0KCJ8_9CAEN</name>
<accession>A0ABD0KCJ8</accession>
<reference evidence="6 7" key="1">
    <citation type="journal article" date="2023" name="Sci. Data">
        <title>Genome assembly of the Korean intertidal mud-creeper Batillaria attramentaria.</title>
        <authorList>
            <person name="Patra A.K."/>
            <person name="Ho P.T."/>
            <person name="Jun S."/>
            <person name="Lee S.J."/>
            <person name="Kim Y."/>
            <person name="Won Y.J."/>
        </authorList>
    </citation>
    <scope>NUCLEOTIDE SEQUENCE [LARGE SCALE GENOMIC DNA]</scope>
    <source>
        <strain evidence="6">Wonlab-2016</strain>
    </source>
</reference>
<comment type="caution">
    <text evidence="6">The sequence shown here is derived from an EMBL/GenBank/DDBJ whole genome shotgun (WGS) entry which is preliminary data.</text>
</comment>